<keyword evidence="3 6" id="KW-1133">Transmembrane helix</keyword>
<evidence type="ECO:0000313" key="8">
    <source>
        <dbReference type="EMBL" id="SNS20140.1"/>
    </source>
</evidence>
<feature type="transmembrane region" description="Helical" evidence="6">
    <location>
        <begin position="29"/>
        <end position="49"/>
    </location>
</feature>
<reference evidence="8 9" key="1">
    <citation type="submission" date="2017-06" db="EMBL/GenBank/DDBJ databases">
        <authorList>
            <person name="Kim H.J."/>
            <person name="Triplett B.A."/>
        </authorList>
    </citation>
    <scope>NUCLEOTIDE SEQUENCE [LARGE SCALE GENOMIC DNA]</scope>
    <source>
        <strain evidence="8 9">CGMCC 4.2132</strain>
    </source>
</reference>
<dbReference type="RefSeq" id="WP_089206492.1">
    <property type="nucleotide sequence ID" value="NZ_FZOD01000005.1"/>
</dbReference>
<evidence type="ECO:0000256" key="4">
    <source>
        <dbReference type="ARBA" id="ARBA00023136"/>
    </source>
</evidence>
<dbReference type="InterPro" id="IPR003807">
    <property type="entry name" value="DUF202"/>
</dbReference>
<evidence type="ECO:0000256" key="6">
    <source>
        <dbReference type="SAM" id="Phobius"/>
    </source>
</evidence>
<evidence type="ECO:0000313" key="9">
    <source>
        <dbReference type="Proteomes" id="UP000198282"/>
    </source>
</evidence>
<comment type="subcellular location">
    <subcellularLocation>
        <location evidence="1">Endomembrane system</location>
        <topology evidence="1">Multi-pass membrane protein</topology>
    </subcellularLocation>
</comment>
<dbReference type="EMBL" id="FZOD01000005">
    <property type="protein sequence ID" value="SNS20140.1"/>
    <property type="molecule type" value="Genomic_DNA"/>
</dbReference>
<dbReference type="Proteomes" id="UP000198282">
    <property type="component" value="Unassembled WGS sequence"/>
</dbReference>
<dbReference type="Pfam" id="PF02656">
    <property type="entry name" value="DUF202"/>
    <property type="match status" value="1"/>
</dbReference>
<protein>
    <submittedName>
        <fullName evidence="8">Uncharacterized membrane protein YidH, DUF202 family</fullName>
    </submittedName>
</protein>
<name>A0A239CJ46_9ACTN</name>
<dbReference type="OrthoDB" id="3701077at2"/>
<feature type="transmembrane region" description="Helical" evidence="6">
    <location>
        <begin position="98"/>
        <end position="117"/>
    </location>
</feature>
<dbReference type="GO" id="GO:0012505">
    <property type="term" value="C:endomembrane system"/>
    <property type="evidence" value="ECO:0007669"/>
    <property type="project" value="UniProtKB-SubCell"/>
</dbReference>
<keyword evidence="4 6" id="KW-0472">Membrane</keyword>
<evidence type="ECO:0000256" key="1">
    <source>
        <dbReference type="ARBA" id="ARBA00004127"/>
    </source>
</evidence>
<feature type="region of interest" description="Disordered" evidence="5">
    <location>
        <begin position="1"/>
        <end position="20"/>
    </location>
</feature>
<accession>A0A239CJ46</accession>
<evidence type="ECO:0000256" key="2">
    <source>
        <dbReference type="ARBA" id="ARBA00022692"/>
    </source>
</evidence>
<feature type="domain" description="DUF202" evidence="7">
    <location>
        <begin position="20"/>
        <end position="83"/>
    </location>
</feature>
<evidence type="ECO:0000256" key="5">
    <source>
        <dbReference type="SAM" id="MobiDB-lite"/>
    </source>
</evidence>
<evidence type="ECO:0000256" key="3">
    <source>
        <dbReference type="ARBA" id="ARBA00022989"/>
    </source>
</evidence>
<gene>
    <name evidence="8" type="ORF">SAMN05216276_1005238</name>
</gene>
<dbReference type="AlphaFoldDB" id="A0A239CJ46"/>
<keyword evidence="9" id="KW-1185">Reference proteome</keyword>
<keyword evidence="2 6" id="KW-0812">Transmembrane</keyword>
<sequence>MSFRGEEPPDPPSNLRGGEGLQSERTRLAWVRTAALLAVTGLGGAGLALRTGTPAIAIIPFAPAVFCGALLLTGTGIRYRNAQEAIRRGRPLDNRVDALIAWLGTLAVTLGALSLVLTR</sequence>
<organism evidence="8 9">
    <name type="scientific">Streptosporangium subroseum</name>
    <dbReference type="NCBI Taxonomy" id="106412"/>
    <lineage>
        <taxon>Bacteria</taxon>
        <taxon>Bacillati</taxon>
        <taxon>Actinomycetota</taxon>
        <taxon>Actinomycetes</taxon>
        <taxon>Streptosporangiales</taxon>
        <taxon>Streptosporangiaceae</taxon>
        <taxon>Streptosporangium</taxon>
    </lineage>
</organism>
<evidence type="ECO:0000259" key="7">
    <source>
        <dbReference type="Pfam" id="PF02656"/>
    </source>
</evidence>
<feature type="transmembrane region" description="Helical" evidence="6">
    <location>
        <begin position="55"/>
        <end position="77"/>
    </location>
</feature>
<proteinExistence type="predicted"/>